<dbReference type="Proteomes" id="UP000054776">
    <property type="component" value="Unassembled WGS sequence"/>
</dbReference>
<name>A0A0V1AKS3_TRISP</name>
<dbReference type="InParanoid" id="A0A0V1AKS3"/>
<dbReference type="EMBL" id="JYDH01000972">
    <property type="protein sequence ID" value="KRY25414.1"/>
    <property type="molecule type" value="Genomic_DNA"/>
</dbReference>
<dbReference type="OrthoDB" id="10336584at2759"/>
<dbReference type="AlphaFoldDB" id="A0A0V1AKS3"/>
<comment type="caution">
    <text evidence="1">The sequence shown here is derived from an EMBL/GenBank/DDBJ whole genome shotgun (WGS) entry which is preliminary data.</text>
</comment>
<evidence type="ECO:0000313" key="1">
    <source>
        <dbReference type="EMBL" id="KRY25414.1"/>
    </source>
</evidence>
<gene>
    <name evidence="1" type="ORF">T01_7098</name>
</gene>
<reference evidence="1 2" key="1">
    <citation type="submission" date="2015-01" db="EMBL/GenBank/DDBJ databases">
        <title>Evolution of Trichinella species and genotypes.</title>
        <authorList>
            <person name="Korhonen P.K."/>
            <person name="Edoardo P."/>
            <person name="Giuseppe L.R."/>
            <person name="Gasser R.B."/>
        </authorList>
    </citation>
    <scope>NUCLEOTIDE SEQUENCE [LARGE SCALE GENOMIC DNA]</scope>
    <source>
        <strain evidence="1">ISS3</strain>
    </source>
</reference>
<accession>A0A0V1AKS3</accession>
<proteinExistence type="predicted"/>
<organism evidence="1 2">
    <name type="scientific">Trichinella spiralis</name>
    <name type="common">Trichina worm</name>
    <dbReference type="NCBI Taxonomy" id="6334"/>
    <lineage>
        <taxon>Eukaryota</taxon>
        <taxon>Metazoa</taxon>
        <taxon>Ecdysozoa</taxon>
        <taxon>Nematoda</taxon>
        <taxon>Enoplea</taxon>
        <taxon>Dorylaimia</taxon>
        <taxon>Trichinellida</taxon>
        <taxon>Trichinellidae</taxon>
        <taxon>Trichinella</taxon>
    </lineage>
</organism>
<keyword evidence="2" id="KW-1185">Reference proteome</keyword>
<sequence length="40" mass="4664">MLPMATALELLAEDKFLPKPRWNINRRNAPLNSTNKERTI</sequence>
<evidence type="ECO:0000313" key="2">
    <source>
        <dbReference type="Proteomes" id="UP000054776"/>
    </source>
</evidence>
<protein>
    <submittedName>
        <fullName evidence="1">Uncharacterized protein</fullName>
    </submittedName>
</protein>